<dbReference type="Proteomes" id="UP001313282">
    <property type="component" value="Unassembled WGS sequence"/>
</dbReference>
<dbReference type="EMBL" id="JAVHNR010000003">
    <property type="protein sequence ID" value="KAK6348633.1"/>
    <property type="molecule type" value="Genomic_DNA"/>
</dbReference>
<evidence type="ECO:0000313" key="2">
    <source>
        <dbReference type="Proteomes" id="UP001313282"/>
    </source>
</evidence>
<protein>
    <submittedName>
        <fullName evidence="1">Uncharacterized protein</fullName>
    </submittedName>
</protein>
<sequence>MLSPRVQEWRGAGFIRTLASATLQNVLPYLGPNETSSMSCKKVVSYLTAGLCVAPTLLVSAVPDLELAREDYDNLIDNNYDTLTTLGQHFSQFANLVMHVDNFQPEVVDPLHLTVEILSDPNTNPLANQAGGLNEETGQFDLPAIDVYREIDTLVANILPRPIDLPSDIWTTHDGPIVTTTFEQALKLLGTELTYGADNPSIPENLARWLFDAQIGIGSVVLKSNQFFTLRVAIRDLDTYISHAVEAIDHASYLAQWNIEYPATGLEGAAGNAISSLFKKDLDRAKGFWIEFLTVSGEIVRGVDEVYNAVWP</sequence>
<name>A0AAN8MR57_9PEZI</name>
<accession>A0AAN8MR57</accession>
<evidence type="ECO:0000313" key="1">
    <source>
        <dbReference type="EMBL" id="KAK6348633.1"/>
    </source>
</evidence>
<reference evidence="1 2" key="1">
    <citation type="submission" date="2019-10" db="EMBL/GenBank/DDBJ databases">
        <authorList>
            <person name="Palmer J.M."/>
        </authorList>
    </citation>
    <scope>NUCLEOTIDE SEQUENCE [LARGE SCALE GENOMIC DNA]</scope>
    <source>
        <strain evidence="1 2">TWF718</strain>
    </source>
</reference>
<keyword evidence="2" id="KW-1185">Reference proteome</keyword>
<dbReference type="AlphaFoldDB" id="A0AAN8MR57"/>
<gene>
    <name evidence="1" type="ORF">TWF718_006420</name>
</gene>
<comment type="caution">
    <text evidence="1">The sequence shown here is derived from an EMBL/GenBank/DDBJ whole genome shotgun (WGS) entry which is preliminary data.</text>
</comment>
<organism evidence="1 2">
    <name type="scientific">Orbilia javanica</name>
    <dbReference type="NCBI Taxonomy" id="47235"/>
    <lineage>
        <taxon>Eukaryota</taxon>
        <taxon>Fungi</taxon>
        <taxon>Dikarya</taxon>
        <taxon>Ascomycota</taxon>
        <taxon>Pezizomycotina</taxon>
        <taxon>Orbiliomycetes</taxon>
        <taxon>Orbiliales</taxon>
        <taxon>Orbiliaceae</taxon>
        <taxon>Orbilia</taxon>
    </lineage>
</organism>
<proteinExistence type="predicted"/>